<keyword evidence="2" id="KW-1133">Transmembrane helix</keyword>
<dbReference type="Proteomes" id="UP000037923">
    <property type="component" value="Unassembled WGS sequence"/>
</dbReference>
<dbReference type="EMBL" id="LGTL01000003">
    <property type="protein sequence ID" value="KPA84015.1"/>
    <property type="molecule type" value="Genomic_DNA"/>
</dbReference>
<evidence type="ECO:0000256" key="1">
    <source>
        <dbReference type="SAM" id="MobiDB-lite"/>
    </source>
</evidence>
<organism evidence="3 4">
    <name type="scientific">Leptomonas pyrrhocoris</name>
    <name type="common">Firebug parasite</name>
    <dbReference type="NCBI Taxonomy" id="157538"/>
    <lineage>
        <taxon>Eukaryota</taxon>
        <taxon>Discoba</taxon>
        <taxon>Euglenozoa</taxon>
        <taxon>Kinetoplastea</taxon>
        <taxon>Metakinetoplastina</taxon>
        <taxon>Trypanosomatida</taxon>
        <taxon>Trypanosomatidae</taxon>
        <taxon>Leishmaniinae</taxon>
        <taxon>Leptomonas</taxon>
    </lineage>
</organism>
<feature type="transmembrane region" description="Helical" evidence="2">
    <location>
        <begin position="7"/>
        <end position="29"/>
    </location>
</feature>
<protein>
    <submittedName>
        <fullName evidence="3">Uncharacterized protein</fullName>
    </submittedName>
</protein>
<evidence type="ECO:0000313" key="4">
    <source>
        <dbReference type="Proteomes" id="UP000037923"/>
    </source>
</evidence>
<feature type="region of interest" description="Disordered" evidence="1">
    <location>
        <begin position="127"/>
        <end position="154"/>
    </location>
</feature>
<dbReference type="VEuPathDB" id="TriTrypDB:LpyrH10_03_3020"/>
<accession>A0A0N0DYD5</accession>
<feature type="transmembrane region" description="Helical" evidence="2">
    <location>
        <begin position="58"/>
        <end position="79"/>
    </location>
</feature>
<dbReference type="PANTHER" id="PTHR39668:SF1">
    <property type="entry name" value="T. BRUCEI SPP.-SPECIFIC PROTEIN"/>
    <property type="match status" value="1"/>
</dbReference>
<keyword evidence="2" id="KW-0472">Membrane</keyword>
<dbReference type="PANTHER" id="PTHR39668">
    <property type="entry name" value="HYPOTHETICAL TRANSMEMBRANE PROTEIN L6586.03-RELATED"/>
    <property type="match status" value="1"/>
</dbReference>
<keyword evidence="4" id="KW-1185">Reference proteome</keyword>
<dbReference type="OrthoDB" id="252800at2759"/>
<evidence type="ECO:0000313" key="3">
    <source>
        <dbReference type="EMBL" id="KPA84015.1"/>
    </source>
</evidence>
<dbReference type="RefSeq" id="XP_015662454.1">
    <property type="nucleotide sequence ID" value="XM_015798976.1"/>
</dbReference>
<comment type="caution">
    <text evidence="3">The sequence shown here is derived from an EMBL/GenBank/DDBJ whole genome shotgun (WGS) entry which is preliminary data.</text>
</comment>
<dbReference type="GeneID" id="26902446"/>
<reference evidence="3 4" key="1">
    <citation type="submission" date="2015-07" db="EMBL/GenBank/DDBJ databases">
        <title>High-quality genome of monoxenous trypanosomatid Leptomonas pyrrhocoris.</title>
        <authorList>
            <person name="Flegontov P."/>
            <person name="Butenko A."/>
            <person name="Firsov S."/>
            <person name="Vlcek C."/>
            <person name="Logacheva M.D."/>
            <person name="Field M."/>
            <person name="Filatov D."/>
            <person name="Flegontova O."/>
            <person name="Gerasimov E."/>
            <person name="Jackson A.P."/>
            <person name="Kelly S."/>
            <person name="Opperdoes F."/>
            <person name="O'Reilly A."/>
            <person name="Votypka J."/>
            <person name="Yurchenko V."/>
            <person name="Lukes J."/>
        </authorList>
    </citation>
    <scope>NUCLEOTIDE SEQUENCE [LARGE SCALE GENOMIC DNA]</scope>
    <source>
        <strain evidence="3">H10</strain>
    </source>
</reference>
<name>A0A0N0DYD5_LEPPY</name>
<keyword evidence="2" id="KW-0812">Transmembrane</keyword>
<evidence type="ECO:0000256" key="2">
    <source>
        <dbReference type="SAM" id="Phobius"/>
    </source>
</evidence>
<gene>
    <name evidence="3" type="ORF">ABB37_02151</name>
</gene>
<proteinExistence type="predicted"/>
<dbReference type="AlphaFoldDB" id="A0A0N0DYD5"/>
<feature type="compositionally biased region" description="Polar residues" evidence="1">
    <location>
        <begin position="132"/>
        <end position="153"/>
    </location>
</feature>
<feature type="region of interest" description="Disordered" evidence="1">
    <location>
        <begin position="200"/>
        <end position="238"/>
    </location>
</feature>
<sequence>MGLGIGCLYACAPFTLIASILLFMMAVMLRDGNWTFEVLAAKHGWDRSAKSKACRNGGIIYICISAVLWCFVLLDSFLIQLEKLPSVVSTLWRQRRLPSWRELRHSSRKRSAKSAHPAADVVVASLSPHPPAQSTQTLTPSPPQQKQNQTDAQQYALPPATASAITALSTSPSLPVSAARESLAAAPPYVSSPLTAQVYEGSRGGTTMSPAEHARRAVSPSENTSATASVREADHLLG</sequence>